<keyword evidence="1" id="KW-0175">Coiled coil</keyword>
<feature type="coiled-coil region" evidence="1">
    <location>
        <begin position="93"/>
        <end position="120"/>
    </location>
</feature>
<evidence type="ECO:0000313" key="3">
    <source>
        <dbReference type="EMBL" id="GJT92606.1"/>
    </source>
</evidence>
<feature type="compositionally biased region" description="Pro residues" evidence="2">
    <location>
        <begin position="38"/>
        <end position="55"/>
    </location>
</feature>
<dbReference type="EMBL" id="BQNB010020125">
    <property type="protein sequence ID" value="GJT92606.1"/>
    <property type="molecule type" value="Genomic_DNA"/>
</dbReference>
<reference evidence="3" key="2">
    <citation type="submission" date="2022-01" db="EMBL/GenBank/DDBJ databases">
        <authorList>
            <person name="Yamashiro T."/>
            <person name="Shiraishi A."/>
            <person name="Satake H."/>
            <person name="Nakayama K."/>
        </authorList>
    </citation>
    <scope>NUCLEOTIDE SEQUENCE</scope>
</reference>
<organism evidence="3 4">
    <name type="scientific">Tanacetum coccineum</name>
    <dbReference type="NCBI Taxonomy" id="301880"/>
    <lineage>
        <taxon>Eukaryota</taxon>
        <taxon>Viridiplantae</taxon>
        <taxon>Streptophyta</taxon>
        <taxon>Embryophyta</taxon>
        <taxon>Tracheophyta</taxon>
        <taxon>Spermatophyta</taxon>
        <taxon>Magnoliopsida</taxon>
        <taxon>eudicotyledons</taxon>
        <taxon>Gunneridae</taxon>
        <taxon>Pentapetalae</taxon>
        <taxon>asterids</taxon>
        <taxon>campanulids</taxon>
        <taxon>Asterales</taxon>
        <taxon>Asteraceae</taxon>
        <taxon>Asteroideae</taxon>
        <taxon>Anthemideae</taxon>
        <taxon>Anthemidinae</taxon>
        <taxon>Tanacetum</taxon>
    </lineage>
</organism>
<comment type="caution">
    <text evidence="3">The sequence shown here is derived from an EMBL/GenBank/DDBJ whole genome shotgun (WGS) entry which is preliminary data.</text>
</comment>
<evidence type="ECO:0000256" key="2">
    <source>
        <dbReference type="SAM" id="MobiDB-lite"/>
    </source>
</evidence>
<gene>
    <name evidence="3" type="ORF">Tco_1081451</name>
</gene>
<accession>A0ABQ5HYS3</accession>
<reference evidence="3" key="1">
    <citation type="journal article" date="2022" name="Int. J. Mol. Sci.">
        <title>Draft Genome of Tanacetum Coccineum: Genomic Comparison of Closely Related Tanacetum-Family Plants.</title>
        <authorList>
            <person name="Yamashiro T."/>
            <person name="Shiraishi A."/>
            <person name="Nakayama K."/>
            <person name="Satake H."/>
        </authorList>
    </citation>
    <scope>NUCLEOTIDE SEQUENCE</scope>
</reference>
<feature type="compositionally biased region" description="Low complexity" evidence="2">
    <location>
        <begin position="1"/>
        <end position="27"/>
    </location>
</feature>
<protein>
    <submittedName>
        <fullName evidence="3">Uncharacterized protein</fullName>
    </submittedName>
</protein>
<proteinExistence type="predicted"/>
<feature type="region of interest" description="Disordered" evidence="2">
    <location>
        <begin position="1"/>
        <end position="59"/>
    </location>
</feature>
<name>A0ABQ5HYS3_9ASTR</name>
<keyword evidence="4" id="KW-1185">Reference proteome</keyword>
<dbReference type="Proteomes" id="UP001151760">
    <property type="component" value="Unassembled WGS sequence"/>
</dbReference>
<evidence type="ECO:0000256" key="1">
    <source>
        <dbReference type="SAM" id="Coils"/>
    </source>
</evidence>
<sequence>MLRISCSHPPSLLASLSSPPQSLIPSLHHLERDLDWLSPPPPSTSSPPPQTPQPPHRFGICSEKDVLTLHARVESLEQHDVVTQGSLRIARDVETLHTRAEAIEQRAEALQASMGTAQMDVRDLIEFRGADRLEMAELRSRAQDKEASF</sequence>
<evidence type="ECO:0000313" key="4">
    <source>
        <dbReference type="Proteomes" id="UP001151760"/>
    </source>
</evidence>